<name>A0A382R7K7_9ZZZZ</name>
<evidence type="ECO:0000313" key="1">
    <source>
        <dbReference type="EMBL" id="SVC93709.1"/>
    </source>
</evidence>
<accession>A0A382R7K7</accession>
<reference evidence="1" key="1">
    <citation type="submission" date="2018-05" db="EMBL/GenBank/DDBJ databases">
        <authorList>
            <person name="Lanie J.A."/>
            <person name="Ng W.-L."/>
            <person name="Kazmierczak K.M."/>
            <person name="Andrzejewski T.M."/>
            <person name="Davidsen T.M."/>
            <person name="Wayne K.J."/>
            <person name="Tettelin H."/>
            <person name="Glass J.I."/>
            <person name="Rusch D."/>
            <person name="Podicherti R."/>
            <person name="Tsui H.-C.T."/>
            <person name="Winkler M.E."/>
        </authorList>
    </citation>
    <scope>NUCLEOTIDE SEQUENCE</scope>
</reference>
<dbReference type="AlphaFoldDB" id="A0A382R7K7"/>
<feature type="non-terminal residue" evidence="1">
    <location>
        <position position="1"/>
    </location>
</feature>
<gene>
    <name evidence="1" type="ORF">METZ01_LOCUS346563</name>
</gene>
<dbReference type="EMBL" id="UINC01119694">
    <property type="protein sequence ID" value="SVC93709.1"/>
    <property type="molecule type" value="Genomic_DNA"/>
</dbReference>
<organism evidence="1">
    <name type="scientific">marine metagenome</name>
    <dbReference type="NCBI Taxonomy" id="408172"/>
    <lineage>
        <taxon>unclassified sequences</taxon>
        <taxon>metagenomes</taxon>
        <taxon>ecological metagenomes</taxon>
    </lineage>
</organism>
<protein>
    <submittedName>
        <fullName evidence="1">Uncharacterized protein</fullName>
    </submittedName>
</protein>
<sequence>YLRNMYYKQKQHFDKYGEWMDDMLHLKNLTPYNKNFKNYPQVYLTYSGYEIVGDMKDGRKIIIRQDGLIKVK</sequence>
<proteinExistence type="predicted"/>